<reference evidence="2" key="3">
    <citation type="submission" date="2011-05" db="EMBL/GenBank/DDBJ databases">
        <title>Complete sequence of Methylomonas methanica MC09.</title>
        <authorList>
            <consortium name="US DOE Joint Genome Institute"/>
            <person name="Lucas S."/>
            <person name="Han J."/>
            <person name="Lapidus A."/>
            <person name="Cheng J.-F."/>
            <person name="Goodwin L."/>
            <person name="Pitluck S."/>
            <person name="Peters L."/>
            <person name="Mikhailova N."/>
            <person name="Teshima H."/>
            <person name="Han C."/>
            <person name="Tapia R."/>
            <person name="Land M."/>
            <person name="Hauser L."/>
            <person name="Kyrpides N."/>
            <person name="Ivanova N."/>
            <person name="Pagani I."/>
            <person name="Stein L."/>
            <person name="Woyke T."/>
        </authorList>
    </citation>
    <scope>NUCLEOTIDE SEQUENCE [LARGE SCALE GENOMIC DNA]</scope>
    <source>
        <strain evidence="2">MC09</strain>
    </source>
</reference>
<evidence type="ECO:0000313" key="1">
    <source>
        <dbReference type="EMBL" id="AEG02650.1"/>
    </source>
</evidence>
<organism evidence="1 2">
    <name type="scientific">Methylomonas methanica (strain DSM 25384 / MC09)</name>
    <dbReference type="NCBI Taxonomy" id="857087"/>
    <lineage>
        <taxon>Bacteria</taxon>
        <taxon>Pseudomonadati</taxon>
        <taxon>Pseudomonadota</taxon>
        <taxon>Gammaproteobacteria</taxon>
        <taxon>Methylococcales</taxon>
        <taxon>Methylococcaceae</taxon>
        <taxon>Methylomonas</taxon>
    </lineage>
</organism>
<dbReference type="Proteomes" id="UP000008888">
    <property type="component" value="Chromosome"/>
</dbReference>
<dbReference type="KEGG" id="mmt:Metme_4300"/>
<proteinExistence type="predicted"/>
<protein>
    <submittedName>
        <fullName evidence="1">Uncharacterized protein</fullName>
    </submittedName>
</protein>
<sequence>MRFNDAFKPGGLNALVGAVLCQKLCRGTLSWDAR</sequence>
<reference key="2">
    <citation type="submission" date="2011-05" db="EMBL/GenBank/DDBJ databases">
        <title>Complete genome sequence of the aerobic marine methanotroph Methylomonas methanica MC09.</title>
        <authorList>
            <person name="Boden R."/>
            <person name="Cunliffe M."/>
            <person name="Scanlan J."/>
            <person name="Moussard H."/>
            <person name="Kits K.D."/>
            <person name="Klotz M."/>
            <person name="Jetten M."/>
            <person name="Vuilleumier S."/>
            <person name="Han J."/>
            <person name="Peters L."/>
            <person name="Mikhailova N."/>
            <person name="Teshima H."/>
            <person name="Tapia R."/>
            <person name="Kyrpides N."/>
            <person name="Ivanova N."/>
            <person name="Pagani I."/>
            <person name="Cheng J.-F."/>
            <person name="Goodwin L."/>
            <person name="Han C."/>
            <person name="Hauser L."/>
            <person name="Land M."/>
            <person name="Lapidus A."/>
            <person name="Lucas S."/>
            <person name="Pitluck S."/>
            <person name="Woyke T."/>
            <person name="Stein L.Y."/>
            <person name="Murrell C."/>
        </authorList>
    </citation>
    <scope>NUCLEOTIDE SEQUENCE</scope>
    <source>
        <strain>MC09</strain>
    </source>
</reference>
<dbReference type="AlphaFoldDB" id="G0A2Z1"/>
<accession>G0A2Z1</accession>
<evidence type="ECO:0000313" key="2">
    <source>
        <dbReference type="Proteomes" id="UP000008888"/>
    </source>
</evidence>
<dbReference type="STRING" id="857087.Metme_4300"/>
<dbReference type="HOGENOM" id="CLU_3374620_0_0_6"/>
<gene>
    <name evidence="1" type="ordered locus">Metme_4300</name>
</gene>
<keyword evidence="2" id="KW-1185">Reference proteome</keyword>
<reference evidence="1 2" key="1">
    <citation type="journal article" date="2011" name="J. Bacteriol.">
        <title>Complete Genome Sequence of the Aerobic Marine Methanotroph Methylomonas methanica MC09.</title>
        <authorList>
            <person name="Boden R."/>
            <person name="Cunliffe M."/>
            <person name="Scanlan J."/>
            <person name="Moussard H."/>
            <person name="Kits K.D."/>
            <person name="Klotz M.G."/>
            <person name="Jetten M.S."/>
            <person name="Vuilleumier S."/>
            <person name="Han J."/>
            <person name="Peters L."/>
            <person name="Mikhailova N."/>
            <person name="Teshima H."/>
            <person name="Tapia R."/>
            <person name="Kyrpides N."/>
            <person name="Ivanova N."/>
            <person name="Pagani I."/>
            <person name="Cheng J.F."/>
            <person name="Goodwin L."/>
            <person name="Han C."/>
            <person name="Hauser L."/>
            <person name="Land M.L."/>
            <person name="Lapidus A."/>
            <person name="Lucas S."/>
            <person name="Pitluck S."/>
            <person name="Woyke T."/>
            <person name="Stein L."/>
            <person name="Murrell J.C."/>
        </authorList>
    </citation>
    <scope>NUCLEOTIDE SEQUENCE [LARGE SCALE GENOMIC DNA]</scope>
    <source>
        <strain evidence="1 2">MC09</strain>
    </source>
</reference>
<name>G0A2Z1_METMM</name>
<dbReference type="EMBL" id="CP002738">
    <property type="protein sequence ID" value="AEG02650.1"/>
    <property type="molecule type" value="Genomic_DNA"/>
</dbReference>